<feature type="compositionally biased region" description="Polar residues" evidence="7">
    <location>
        <begin position="570"/>
        <end position="605"/>
    </location>
</feature>
<feature type="compositionally biased region" description="Basic and acidic residues" evidence="7">
    <location>
        <begin position="498"/>
        <end position="525"/>
    </location>
</feature>
<feature type="region of interest" description="Disordered" evidence="7">
    <location>
        <begin position="1"/>
        <end position="29"/>
    </location>
</feature>
<evidence type="ECO:0000256" key="2">
    <source>
        <dbReference type="ARBA" id="ARBA00022737"/>
    </source>
</evidence>
<feature type="compositionally biased region" description="Low complexity" evidence="7">
    <location>
        <begin position="399"/>
        <end position="411"/>
    </location>
</feature>
<dbReference type="Pfam" id="PF09316">
    <property type="entry name" value="Cmyb_C"/>
    <property type="match status" value="1"/>
</dbReference>
<dbReference type="Pfam" id="PF00249">
    <property type="entry name" value="Myb_DNA-binding"/>
    <property type="match status" value="1"/>
</dbReference>
<dbReference type="EnsemblMetazoa" id="AQUA000993-RA">
    <property type="protein sequence ID" value="AQUA000993-PA"/>
    <property type="gene ID" value="AQUA000993"/>
</dbReference>
<accession>A0A182WTY8</accession>
<evidence type="ECO:0000256" key="1">
    <source>
        <dbReference type="ARBA" id="ARBA00004123"/>
    </source>
</evidence>
<evidence type="ECO:0000256" key="3">
    <source>
        <dbReference type="ARBA" id="ARBA00023015"/>
    </source>
</evidence>
<evidence type="ECO:0000256" key="6">
    <source>
        <dbReference type="ARBA" id="ARBA00023242"/>
    </source>
</evidence>
<dbReference type="InterPro" id="IPR009057">
    <property type="entry name" value="Homeodomain-like_sf"/>
</dbReference>
<sequence length="738" mass="82068">MSATMDTSDDDNSEHSQGEKGSSKSRWTKHEDAALKQLVEQYGERWDIISKLLKDRTDVQCQQRWTKVVNPDLIKGPWTKEVSEDDKVVALVAKYGPKKWTLIARHLRGRIGKQCRERWHNHLNPNIKKTAWTDEEDQLIYEAHKQYGNQWAKIAKLLPGRTDNAIKNHWNSTMRRKYEGPEAARRRVKMVGTPNQPPNHHPQLQHHDYQQQQQQHPGAGDGDQKSKAPRYPPNESLQNIIRNNRKKPSLDENQFRDEIPLEEGHVAGKVAVSTEQGDFLIIPLPDREKQYVIEPVYPTRINAKLFGDGNAAHNNNNNNVSEGQAAAVAGYHPLAISGQQFLPANVDLHELINATRLDDSVASEQSMTERKTTRNTTPNILRRKRKLKDDQELAHYNDQQQQQQQQGAVGNAAGGQGNHAHAGQDCNVRGGTDKMHLMSPSITPIKPLPFSPSQFLNSPSLNVSFDQLPASTPVKRAAVKNDTSLLSTPVPAKDVSIKMEAKKDQEKAAENEEDGKTKTPLKESGKPVPIEPRTPTPFKNAMAELGKRRSEIYIPPSPARIGEDIAEIMNQEQASETSSTLASGSDTSAGNKTVISNNGSGTQTTDSKENTLPARSGQVSPRMNKKASSSSVFSQQWENSDMSFFAETPSKSLISDSGVTLSPSLRDPLREAELLLDGSEGGKESSANKSTVKSPVPVDPKWEKFACGKTRDHMIVSQQAHSCLKKTSLQPRSLNFYK</sequence>
<evidence type="ECO:0000313" key="10">
    <source>
        <dbReference type="EnsemblMetazoa" id="AQUA000993-PA"/>
    </source>
</evidence>
<dbReference type="CDD" id="cd00167">
    <property type="entry name" value="SANT"/>
    <property type="match status" value="3"/>
</dbReference>
<feature type="region of interest" description="Disordered" evidence="7">
    <location>
        <begin position="360"/>
        <end position="383"/>
    </location>
</feature>
<dbReference type="AlphaFoldDB" id="A0A182WTY8"/>
<feature type="domain" description="HTH myb-type" evidence="9">
    <location>
        <begin position="70"/>
        <end position="123"/>
    </location>
</feature>
<evidence type="ECO:0000313" key="11">
    <source>
        <dbReference type="Proteomes" id="UP000076407"/>
    </source>
</evidence>
<dbReference type="VEuPathDB" id="VectorBase:AQUA000993"/>
<keyword evidence="6" id="KW-0539">Nucleus</keyword>
<feature type="domain" description="Myb-like" evidence="8">
    <location>
        <begin position="124"/>
        <end position="174"/>
    </location>
</feature>
<feature type="domain" description="Myb-like" evidence="8">
    <location>
        <begin position="19"/>
        <end position="69"/>
    </location>
</feature>
<evidence type="ECO:0000256" key="4">
    <source>
        <dbReference type="ARBA" id="ARBA00023125"/>
    </source>
</evidence>
<keyword evidence="5" id="KW-0804">Transcription</keyword>
<feature type="compositionally biased region" description="Basic and acidic residues" evidence="7">
    <location>
        <begin position="13"/>
        <end position="29"/>
    </location>
</feature>
<dbReference type="InterPro" id="IPR017930">
    <property type="entry name" value="Myb_dom"/>
</dbReference>
<dbReference type="FunFam" id="1.10.10.60:FF:000502">
    <property type="entry name" value="myb protein"/>
    <property type="match status" value="1"/>
</dbReference>
<evidence type="ECO:0000256" key="7">
    <source>
        <dbReference type="SAM" id="MobiDB-lite"/>
    </source>
</evidence>
<evidence type="ECO:0000256" key="5">
    <source>
        <dbReference type="ARBA" id="ARBA00023163"/>
    </source>
</evidence>
<keyword evidence="4" id="KW-0238">DNA-binding</keyword>
<dbReference type="PROSITE" id="PS51294">
    <property type="entry name" value="HTH_MYB"/>
    <property type="match status" value="3"/>
</dbReference>
<name>A0A182WTY8_ANOQN</name>
<feature type="region of interest" description="Disordered" evidence="7">
    <location>
        <begin position="675"/>
        <end position="701"/>
    </location>
</feature>
<keyword evidence="11" id="KW-1185">Reference proteome</keyword>
<keyword evidence="2" id="KW-0677">Repeat</keyword>
<feature type="region of interest" description="Disordered" evidence="7">
    <location>
        <begin position="191"/>
        <end position="253"/>
    </location>
</feature>
<dbReference type="STRING" id="34691.A0A182WTY8"/>
<feature type="domain" description="HTH myb-type" evidence="9">
    <location>
        <begin position="24"/>
        <end position="69"/>
    </location>
</feature>
<organism evidence="10 11">
    <name type="scientific">Anopheles quadriannulatus</name>
    <name type="common">Mosquito</name>
    <dbReference type="NCBI Taxonomy" id="34691"/>
    <lineage>
        <taxon>Eukaryota</taxon>
        <taxon>Metazoa</taxon>
        <taxon>Ecdysozoa</taxon>
        <taxon>Arthropoda</taxon>
        <taxon>Hexapoda</taxon>
        <taxon>Insecta</taxon>
        <taxon>Pterygota</taxon>
        <taxon>Neoptera</taxon>
        <taxon>Endopterygota</taxon>
        <taxon>Diptera</taxon>
        <taxon>Nematocera</taxon>
        <taxon>Culicoidea</taxon>
        <taxon>Culicidae</taxon>
        <taxon>Anophelinae</taxon>
        <taxon>Anopheles</taxon>
    </lineage>
</organism>
<dbReference type="FunFam" id="1.10.10.60:FF:000010">
    <property type="entry name" value="Transcriptional activator Myb isoform A"/>
    <property type="match status" value="1"/>
</dbReference>
<proteinExistence type="predicted"/>
<dbReference type="GO" id="GO:0000978">
    <property type="term" value="F:RNA polymerase II cis-regulatory region sequence-specific DNA binding"/>
    <property type="evidence" value="ECO:0007669"/>
    <property type="project" value="TreeGrafter"/>
</dbReference>
<feature type="domain" description="HTH myb-type" evidence="9">
    <location>
        <begin position="124"/>
        <end position="178"/>
    </location>
</feature>
<feature type="region of interest" description="Disordered" evidence="7">
    <location>
        <begin position="563"/>
        <end position="634"/>
    </location>
</feature>
<dbReference type="InterPro" id="IPR001005">
    <property type="entry name" value="SANT/Myb"/>
</dbReference>
<dbReference type="InterPro" id="IPR050560">
    <property type="entry name" value="MYB_TF"/>
</dbReference>
<dbReference type="PANTHER" id="PTHR45614">
    <property type="entry name" value="MYB PROTEIN-RELATED"/>
    <property type="match status" value="1"/>
</dbReference>
<dbReference type="SUPFAM" id="SSF46689">
    <property type="entry name" value="Homeodomain-like"/>
    <property type="match status" value="2"/>
</dbReference>
<dbReference type="GO" id="GO:0005634">
    <property type="term" value="C:nucleus"/>
    <property type="evidence" value="ECO:0007669"/>
    <property type="project" value="UniProtKB-SubCell"/>
</dbReference>
<keyword evidence="3" id="KW-0805">Transcription regulation</keyword>
<dbReference type="Pfam" id="PF13921">
    <property type="entry name" value="Myb_DNA-bind_6"/>
    <property type="match status" value="1"/>
</dbReference>
<dbReference type="Gene3D" id="1.10.10.60">
    <property type="entry name" value="Homeodomain-like"/>
    <property type="match status" value="3"/>
</dbReference>
<dbReference type="InterPro" id="IPR015395">
    <property type="entry name" value="C-myb_C"/>
</dbReference>
<dbReference type="PANTHER" id="PTHR45614:SF25">
    <property type="entry name" value="MYB PROTEIN"/>
    <property type="match status" value="1"/>
</dbReference>
<feature type="region of interest" description="Disordered" evidence="7">
    <location>
        <begin position="395"/>
        <end position="440"/>
    </location>
</feature>
<dbReference type="SMART" id="SM00717">
    <property type="entry name" value="SANT"/>
    <property type="match status" value="3"/>
</dbReference>
<feature type="domain" description="Myb-like" evidence="8">
    <location>
        <begin position="70"/>
        <end position="123"/>
    </location>
</feature>
<dbReference type="GO" id="GO:0000981">
    <property type="term" value="F:DNA-binding transcription factor activity, RNA polymerase II-specific"/>
    <property type="evidence" value="ECO:0007669"/>
    <property type="project" value="TreeGrafter"/>
</dbReference>
<comment type="subcellular location">
    <subcellularLocation>
        <location evidence="1">Nucleus</location>
    </subcellularLocation>
</comment>
<dbReference type="PROSITE" id="PS50090">
    <property type="entry name" value="MYB_LIKE"/>
    <property type="match status" value="3"/>
</dbReference>
<feature type="compositionally biased region" description="Polar residues" evidence="7">
    <location>
        <begin position="617"/>
        <end position="634"/>
    </location>
</feature>
<feature type="region of interest" description="Disordered" evidence="7">
    <location>
        <begin position="498"/>
        <end position="538"/>
    </location>
</feature>
<evidence type="ECO:0000259" key="9">
    <source>
        <dbReference type="PROSITE" id="PS51294"/>
    </source>
</evidence>
<protein>
    <submittedName>
        <fullName evidence="10">Uncharacterized protein</fullName>
    </submittedName>
</protein>
<dbReference type="Proteomes" id="UP000076407">
    <property type="component" value="Unassembled WGS sequence"/>
</dbReference>
<evidence type="ECO:0000259" key="8">
    <source>
        <dbReference type="PROSITE" id="PS50090"/>
    </source>
</evidence>
<reference evidence="10" key="1">
    <citation type="submission" date="2020-05" db="UniProtKB">
        <authorList>
            <consortium name="EnsemblMetazoa"/>
        </authorList>
    </citation>
    <scope>IDENTIFICATION</scope>
    <source>
        <strain evidence="10">SANGQUA</strain>
    </source>
</reference>
<dbReference type="FunFam" id="1.10.10.60:FF:000016">
    <property type="entry name" value="Transcriptional activator Myb isoform A"/>
    <property type="match status" value="1"/>
</dbReference>